<dbReference type="EC" id="2.5.1.47" evidence="5"/>
<dbReference type="STRING" id="1121390.SAMN02746041_01167"/>
<dbReference type="InterPro" id="IPR056411">
    <property type="entry name" value="CysS_C"/>
</dbReference>
<feature type="domain" description="Cysteinyl-tRNA synthetase class Ia DALR" evidence="20">
    <location>
        <begin position="657"/>
        <end position="721"/>
    </location>
</feature>
<reference evidence="21 22" key="1">
    <citation type="submission" date="2017-04" db="EMBL/GenBank/DDBJ databases">
        <authorList>
            <person name="Afonso C.L."/>
            <person name="Miller P.J."/>
            <person name="Scott M.A."/>
            <person name="Spackman E."/>
            <person name="Goraichik I."/>
            <person name="Dimitrov K.M."/>
            <person name="Suarez D.L."/>
            <person name="Swayne D.E."/>
        </authorList>
    </citation>
    <scope>NUCLEOTIDE SEQUENCE [LARGE SCALE GENOMIC DNA]</scope>
    <source>
        <strain evidence="21 22">DSM 13146</strain>
    </source>
</reference>
<name>A0A1W1XBQ0_9BACT</name>
<evidence type="ECO:0000256" key="1">
    <source>
        <dbReference type="ARBA" id="ARBA00001933"/>
    </source>
</evidence>
<dbReference type="Pfam" id="PF00291">
    <property type="entry name" value="PALP"/>
    <property type="match status" value="1"/>
</dbReference>
<dbReference type="InterPro" id="IPR036052">
    <property type="entry name" value="TrpB-like_PALP_sf"/>
</dbReference>
<dbReference type="SUPFAM" id="SSF47323">
    <property type="entry name" value="Anticodon-binding domain of a subclass of class I aminoacyl-tRNA synthetases"/>
    <property type="match status" value="1"/>
</dbReference>
<dbReference type="Gene3D" id="3.40.50.1100">
    <property type="match status" value="2"/>
</dbReference>
<dbReference type="Pfam" id="PF23493">
    <property type="entry name" value="CysS_C"/>
    <property type="match status" value="1"/>
</dbReference>
<feature type="binding site" evidence="18">
    <location>
        <position position="261"/>
    </location>
    <ligand>
        <name>pyridoxal 5'-phosphate</name>
        <dbReference type="ChEBI" id="CHEBI:597326"/>
    </ligand>
</feature>
<comment type="pathway">
    <text evidence="3">Amino-acid biosynthesis; L-cysteine biosynthesis; L-cysteine from L-serine: step 2/2.</text>
</comment>
<keyword evidence="12" id="KW-0862">Zinc</keyword>
<dbReference type="PROSITE" id="PS00901">
    <property type="entry name" value="CYS_SYNTHASE"/>
    <property type="match status" value="1"/>
</dbReference>
<feature type="modified residue" description="N6-(pyridoxal phosphate)lysine" evidence="19">
    <location>
        <position position="45"/>
    </location>
</feature>
<keyword evidence="13" id="KW-0067">ATP-binding</keyword>
<evidence type="ECO:0000313" key="22">
    <source>
        <dbReference type="Proteomes" id="UP000192783"/>
    </source>
</evidence>
<dbReference type="GO" id="GO:0046872">
    <property type="term" value="F:metal ion binding"/>
    <property type="evidence" value="ECO:0007669"/>
    <property type="project" value="UniProtKB-KW"/>
</dbReference>
<feature type="binding site" evidence="18">
    <location>
        <position position="75"/>
    </location>
    <ligand>
        <name>pyridoxal 5'-phosphate</name>
        <dbReference type="ChEBI" id="CHEBI:597326"/>
    </ligand>
</feature>
<protein>
    <recommendedName>
        <fullName evidence="6">Cysteine--tRNA ligase</fullName>
        <ecNumber evidence="5">2.5.1.47</ecNumber>
    </recommendedName>
</protein>
<dbReference type="Proteomes" id="UP000192783">
    <property type="component" value="Unassembled WGS sequence"/>
</dbReference>
<evidence type="ECO:0000256" key="18">
    <source>
        <dbReference type="PIRSR" id="PIRSR605856-50"/>
    </source>
</evidence>
<feature type="binding site" evidence="18">
    <location>
        <begin position="180"/>
        <end position="184"/>
    </location>
    <ligand>
        <name>pyridoxal 5'-phosphate</name>
        <dbReference type="ChEBI" id="CHEBI:597326"/>
    </ligand>
</feature>
<keyword evidence="14 18" id="KW-0663">Pyridoxal phosphate</keyword>
<evidence type="ECO:0000256" key="7">
    <source>
        <dbReference type="ARBA" id="ARBA00022598"/>
    </source>
</evidence>
<dbReference type="GO" id="GO:0006535">
    <property type="term" value="P:cysteine biosynthetic process from serine"/>
    <property type="evidence" value="ECO:0007669"/>
    <property type="project" value="InterPro"/>
</dbReference>
<dbReference type="Pfam" id="PF09190">
    <property type="entry name" value="DALR_2"/>
    <property type="match status" value="1"/>
</dbReference>
<evidence type="ECO:0000256" key="5">
    <source>
        <dbReference type="ARBA" id="ARBA00012681"/>
    </source>
</evidence>
<dbReference type="InterPro" id="IPR015273">
    <property type="entry name" value="Cys-tRNA-synt_Ia_DALR"/>
</dbReference>
<evidence type="ECO:0000256" key="3">
    <source>
        <dbReference type="ARBA" id="ARBA00004962"/>
    </source>
</evidence>
<evidence type="ECO:0000256" key="14">
    <source>
        <dbReference type="ARBA" id="ARBA00022898"/>
    </source>
</evidence>
<dbReference type="RefSeq" id="WP_084056922.1">
    <property type="nucleotide sequence ID" value="NZ_FWXF01000004.1"/>
</dbReference>
<dbReference type="AlphaFoldDB" id="A0A1W1XBQ0"/>
<dbReference type="NCBIfam" id="TIGR01136">
    <property type="entry name" value="cysKM"/>
    <property type="match status" value="1"/>
</dbReference>
<organism evidence="21 22">
    <name type="scientific">Desulfacinum hydrothermale DSM 13146</name>
    <dbReference type="NCBI Taxonomy" id="1121390"/>
    <lineage>
        <taxon>Bacteria</taxon>
        <taxon>Pseudomonadati</taxon>
        <taxon>Thermodesulfobacteriota</taxon>
        <taxon>Syntrophobacteria</taxon>
        <taxon>Syntrophobacterales</taxon>
        <taxon>Syntrophobacteraceae</taxon>
        <taxon>Desulfacinum</taxon>
    </lineage>
</organism>
<dbReference type="PANTHER" id="PTHR10314">
    <property type="entry name" value="CYSTATHIONINE BETA-SYNTHASE"/>
    <property type="match status" value="1"/>
</dbReference>
<dbReference type="SUPFAM" id="SSF53686">
    <property type="entry name" value="Tryptophan synthase beta subunit-like PLP-dependent enzymes"/>
    <property type="match status" value="1"/>
</dbReference>
<dbReference type="SMART" id="SM00840">
    <property type="entry name" value="DALR_2"/>
    <property type="match status" value="1"/>
</dbReference>
<evidence type="ECO:0000256" key="10">
    <source>
        <dbReference type="ARBA" id="ARBA00022723"/>
    </source>
</evidence>
<evidence type="ECO:0000256" key="12">
    <source>
        <dbReference type="ARBA" id="ARBA00022833"/>
    </source>
</evidence>
<evidence type="ECO:0000259" key="20">
    <source>
        <dbReference type="SMART" id="SM00840"/>
    </source>
</evidence>
<keyword evidence="7" id="KW-0436">Ligase</keyword>
<evidence type="ECO:0000256" key="11">
    <source>
        <dbReference type="ARBA" id="ARBA00022741"/>
    </source>
</evidence>
<sequence length="774" mass="86293">MKNVYDSVLELIGHTPLVRINKLNPNPKTTIYVKLEAKNPGGSIKDRPALSMIEAAEQSGELTPDKTIIEATSGNTGIGLAVVAAVKGYRLILAMPETASLERQKILKALGAELLLTPGALATDGAIEEVYRMVRENPDKYFLADQFNNPANPLAHYHGTGPEIYEQTDGRVNVVVTTLGTSGTAMGILRAMKERDPRIQVVAVEPYPGHKIQGLKNMKESYVPGIFDRYQLDRILHVKDEDAFEMARRLAKEEGIFVGMSSGAAMAAAAQIAAEREDGIIVAVLPDGGDRYLSTNLFTTLLEPDFQFFDFLRRKKVDFKPVQEGKVRIAVTGPRLDSGIEVEAARRFILADLLTRFLSVKGFQAEVFVLIPDLDSRSIQCAQHKGLDLDPYVEETVSRLSGQLRRLGITPSLRMSRTSEHLNAVVETTRTLLQKGMAYEKLRSVYFSLAGFTDYGTLSGIDPKKIRVGTTVDLDAYEKLNPRDFALLKRATLAELKRGDYLKTEWGNVLPTWHIAVAAAVLDQFGYPLDIHVSSMDFLFPHLENVRAIAEALTGKPYANTWLLAERVHLKASDDASTAGAAHLQALYEQGFTPAQIRFWLLSSHYRKPMNASLESLQSASRGLKRIREFIGRIQHSPSHGDRNPAVEEALFALEQGFFDALADDLNTPQALAALFQFIRQLNPLLDREPLHGEQKEQILASLRHIDQVLGLFRVELSPLSQEEKALLDRREEARKAKDWASADRIRDQLLERGIRVMDTPLGPRWERVETEDL</sequence>
<dbReference type="Gene3D" id="3.40.50.620">
    <property type="entry name" value="HUPs"/>
    <property type="match status" value="1"/>
</dbReference>
<keyword evidence="16" id="KW-0198">Cysteine biosynthesis</keyword>
<dbReference type="InterPro" id="IPR050214">
    <property type="entry name" value="Cys_Synth/Cystath_Beta-Synth"/>
</dbReference>
<evidence type="ECO:0000256" key="8">
    <source>
        <dbReference type="ARBA" id="ARBA00022605"/>
    </source>
</evidence>
<evidence type="ECO:0000256" key="2">
    <source>
        <dbReference type="ARBA" id="ARBA00001947"/>
    </source>
</evidence>
<dbReference type="InterPro" id="IPR014729">
    <property type="entry name" value="Rossmann-like_a/b/a_fold"/>
</dbReference>
<keyword evidence="11" id="KW-0547">Nucleotide-binding</keyword>
<dbReference type="SUPFAM" id="SSF52374">
    <property type="entry name" value="Nucleotidylyl transferase"/>
    <property type="match status" value="1"/>
</dbReference>
<dbReference type="InterPro" id="IPR032678">
    <property type="entry name" value="tRNA-synt_1_cat_dom"/>
</dbReference>
<comment type="similarity">
    <text evidence="4">Belongs to the cysteine synthase/cystathionine beta-synthase family.</text>
</comment>
<comment type="catalytic activity">
    <reaction evidence="17">
        <text>O-acetyl-L-serine + hydrogen sulfide = L-cysteine + acetate</text>
        <dbReference type="Rhea" id="RHEA:14829"/>
        <dbReference type="ChEBI" id="CHEBI:29919"/>
        <dbReference type="ChEBI" id="CHEBI:30089"/>
        <dbReference type="ChEBI" id="CHEBI:35235"/>
        <dbReference type="ChEBI" id="CHEBI:58340"/>
        <dbReference type="EC" id="2.5.1.47"/>
    </reaction>
</comment>
<evidence type="ECO:0000256" key="4">
    <source>
        <dbReference type="ARBA" id="ARBA00007103"/>
    </source>
</evidence>
<evidence type="ECO:0000313" key="21">
    <source>
        <dbReference type="EMBL" id="SMC21293.1"/>
    </source>
</evidence>
<dbReference type="GO" id="GO:0004124">
    <property type="term" value="F:cysteine synthase activity"/>
    <property type="evidence" value="ECO:0007669"/>
    <property type="project" value="UniProtKB-EC"/>
</dbReference>
<evidence type="ECO:0000256" key="17">
    <source>
        <dbReference type="ARBA" id="ARBA00047931"/>
    </source>
</evidence>
<dbReference type="GO" id="GO:0004817">
    <property type="term" value="F:cysteine-tRNA ligase activity"/>
    <property type="evidence" value="ECO:0007669"/>
    <property type="project" value="InterPro"/>
</dbReference>
<evidence type="ECO:0000256" key="6">
    <source>
        <dbReference type="ARBA" id="ARBA00014738"/>
    </source>
</evidence>
<dbReference type="InterPro" id="IPR005856">
    <property type="entry name" value="Cys_synth"/>
</dbReference>
<dbReference type="EMBL" id="FWXF01000004">
    <property type="protein sequence ID" value="SMC21293.1"/>
    <property type="molecule type" value="Genomic_DNA"/>
</dbReference>
<evidence type="ECO:0000256" key="9">
    <source>
        <dbReference type="ARBA" id="ARBA00022679"/>
    </source>
</evidence>
<dbReference type="OrthoDB" id="9815130at2"/>
<keyword evidence="8" id="KW-0028">Amino-acid biosynthesis</keyword>
<evidence type="ECO:0000256" key="13">
    <source>
        <dbReference type="ARBA" id="ARBA00022840"/>
    </source>
</evidence>
<keyword evidence="22" id="KW-1185">Reference proteome</keyword>
<dbReference type="InterPro" id="IPR001926">
    <property type="entry name" value="TrpB-like_PALP"/>
</dbReference>
<accession>A0A1W1XBQ0</accession>
<keyword evidence="9" id="KW-0808">Transferase</keyword>
<evidence type="ECO:0000256" key="19">
    <source>
        <dbReference type="PIRSR" id="PIRSR605856-51"/>
    </source>
</evidence>
<dbReference type="InterPro" id="IPR009080">
    <property type="entry name" value="tRNAsynth_Ia_anticodon-bd"/>
</dbReference>
<keyword evidence="10" id="KW-0479">Metal-binding</keyword>
<dbReference type="CDD" id="cd01561">
    <property type="entry name" value="CBS_like"/>
    <property type="match status" value="1"/>
</dbReference>
<dbReference type="InterPro" id="IPR001216">
    <property type="entry name" value="P-phosphate_BS"/>
</dbReference>
<comment type="cofactor">
    <cofactor evidence="2">
        <name>Zn(2+)</name>
        <dbReference type="ChEBI" id="CHEBI:29105"/>
    </cofactor>
</comment>
<keyword evidence="15 21" id="KW-0030">Aminoacyl-tRNA synthetase</keyword>
<comment type="cofactor">
    <cofactor evidence="1 18">
        <name>pyridoxal 5'-phosphate</name>
        <dbReference type="ChEBI" id="CHEBI:597326"/>
    </cofactor>
</comment>
<dbReference type="Pfam" id="PF01406">
    <property type="entry name" value="tRNA-synt_1e"/>
    <property type="match status" value="1"/>
</dbReference>
<evidence type="ECO:0000256" key="15">
    <source>
        <dbReference type="ARBA" id="ARBA00023146"/>
    </source>
</evidence>
<dbReference type="GO" id="GO:0005524">
    <property type="term" value="F:ATP binding"/>
    <property type="evidence" value="ECO:0007669"/>
    <property type="project" value="UniProtKB-KW"/>
</dbReference>
<gene>
    <name evidence="21" type="ORF">SAMN02746041_01167</name>
</gene>
<evidence type="ECO:0000256" key="16">
    <source>
        <dbReference type="ARBA" id="ARBA00023192"/>
    </source>
</evidence>
<dbReference type="GO" id="GO:0005737">
    <property type="term" value="C:cytoplasm"/>
    <property type="evidence" value="ECO:0007669"/>
    <property type="project" value="InterPro"/>
</dbReference>
<dbReference type="FunFam" id="3.40.50.1100:FF:000006">
    <property type="entry name" value="Cysteine synthase"/>
    <property type="match status" value="1"/>
</dbReference>
<dbReference type="GO" id="GO:0006423">
    <property type="term" value="P:cysteinyl-tRNA aminoacylation"/>
    <property type="evidence" value="ECO:0007669"/>
    <property type="project" value="InterPro"/>
</dbReference>
<dbReference type="Gene3D" id="1.20.120.1910">
    <property type="entry name" value="Cysteine-tRNA ligase, C-terminal anti-codon recognition domain"/>
    <property type="match status" value="1"/>
</dbReference>
<proteinExistence type="inferred from homology"/>
<dbReference type="UniPathway" id="UPA00136">
    <property type="reaction ID" value="UER00200"/>
</dbReference>